<accession>A0A840RSR8</accession>
<comment type="caution">
    <text evidence="1">The sequence shown here is derived from an EMBL/GenBank/DDBJ whole genome shotgun (WGS) entry which is preliminary data.</text>
</comment>
<reference evidence="1 2" key="1">
    <citation type="submission" date="2020-08" db="EMBL/GenBank/DDBJ databases">
        <title>Genomic Encyclopedia of Type Strains, Phase IV (KMG-IV): sequencing the most valuable type-strain genomes for metagenomic binning, comparative biology and taxonomic classification.</title>
        <authorList>
            <person name="Goeker M."/>
        </authorList>
    </citation>
    <scope>NUCLEOTIDE SEQUENCE [LARGE SCALE GENOMIC DNA]</scope>
    <source>
        <strain evidence="1 2">DSM 23240</strain>
    </source>
</reference>
<name>A0A840RSR8_9BURK</name>
<dbReference type="EMBL" id="JACHHQ010000007">
    <property type="protein sequence ID" value="MBB5201557.1"/>
    <property type="molecule type" value="Genomic_DNA"/>
</dbReference>
<dbReference type="Proteomes" id="UP000571084">
    <property type="component" value="Unassembled WGS sequence"/>
</dbReference>
<evidence type="ECO:0000313" key="2">
    <source>
        <dbReference type="Proteomes" id="UP000571084"/>
    </source>
</evidence>
<dbReference type="InterPro" id="IPR010985">
    <property type="entry name" value="Ribbon_hlx_hlx"/>
</dbReference>
<evidence type="ECO:0000313" key="1">
    <source>
        <dbReference type="EMBL" id="MBB5201557.1"/>
    </source>
</evidence>
<keyword evidence="2" id="KW-1185">Reference proteome</keyword>
<proteinExistence type="predicted"/>
<dbReference type="AlphaFoldDB" id="A0A840RSR8"/>
<protein>
    <submittedName>
        <fullName evidence="1">RHH-type rel operon transcriptional repressor/antitoxin RelB</fullName>
    </submittedName>
</protein>
<dbReference type="InterPro" id="IPR046257">
    <property type="entry name" value="DUF6290"/>
</dbReference>
<dbReference type="Pfam" id="PF19807">
    <property type="entry name" value="DUF6290"/>
    <property type="match status" value="1"/>
</dbReference>
<sequence length="75" mass="8635">MATSVRLAQETEQRLDFLASSTGRTKAYYLREIIERGIEDMEDYYLAANVLERVRKGQEQVHSAADVRRDLGLDD</sequence>
<dbReference type="RefSeq" id="WP_168054015.1">
    <property type="nucleotide sequence ID" value="NZ_JAAOZT010000003.1"/>
</dbReference>
<dbReference type="SUPFAM" id="SSF47598">
    <property type="entry name" value="Ribbon-helix-helix"/>
    <property type="match status" value="1"/>
</dbReference>
<organism evidence="1 2">
    <name type="scientific">Glaciimonas immobilis</name>
    <dbReference type="NCBI Taxonomy" id="728004"/>
    <lineage>
        <taxon>Bacteria</taxon>
        <taxon>Pseudomonadati</taxon>
        <taxon>Pseudomonadota</taxon>
        <taxon>Betaproteobacteria</taxon>
        <taxon>Burkholderiales</taxon>
        <taxon>Oxalobacteraceae</taxon>
        <taxon>Glaciimonas</taxon>
    </lineage>
</organism>
<gene>
    <name evidence="1" type="ORF">HNR39_003410</name>
</gene>
<dbReference type="GO" id="GO:0006355">
    <property type="term" value="P:regulation of DNA-templated transcription"/>
    <property type="evidence" value="ECO:0007669"/>
    <property type="project" value="InterPro"/>
</dbReference>